<dbReference type="InterPro" id="IPR004891">
    <property type="entry name" value="Mercury-R_MerC"/>
</dbReference>
<dbReference type="RefSeq" id="WP_370562246.1">
    <property type="nucleotide sequence ID" value="NZ_JBFWIB010000001.1"/>
</dbReference>
<feature type="transmembrane region" description="Helical" evidence="1">
    <location>
        <begin position="102"/>
        <end position="122"/>
    </location>
</feature>
<proteinExistence type="predicted"/>
<comment type="caution">
    <text evidence="2">The sequence shown here is derived from an EMBL/GenBank/DDBJ whole genome shotgun (WGS) entry which is preliminary data.</text>
</comment>
<dbReference type="Pfam" id="PF03203">
    <property type="entry name" value="MerC"/>
    <property type="match status" value="1"/>
</dbReference>
<sequence>MRASGSALHQADRVGFAASFVCAVHCALLPVALALLPALGLNFGGWIDFDQAFVVFATLLGLTTMSLGYRRHRAFRAWALLLPGLVLVWLGAFSSLHDHTLGHAAIMVAGGLLLAGAHLLNLRLSHARSGR</sequence>
<accession>A0ABV4HNW3</accession>
<reference evidence="2 3" key="1">
    <citation type="submission" date="2024-07" db="EMBL/GenBank/DDBJ databases">
        <title>Luteimonas salilacus sp. nov., isolated from the shore soil of Salt Lake in Tibet of China.</title>
        <authorList>
            <person name="Zhang X."/>
            <person name="Li A."/>
        </authorList>
    </citation>
    <scope>NUCLEOTIDE SEQUENCE [LARGE SCALE GENOMIC DNA]</scope>
    <source>
        <strain evidence="2 3">B3-2-R+30</strain>
    </source>
</reference>
<name>A0ABV4HNW3_9GAMM</name>
<dbReference type="Proteomes" id="UP001566331">
    <property type="component" value="Unassembled WGS sequence"/>
</dbReference>
<gene>
    <name evidence="2" type="ORF">AB6713_02560</name>
</gene>
<keyword evidence="3" id="KW-1185">Reference proteome</keyword>
<dbReference type="EMBL" id="JBFWIC010000002">
    <property type="protein sequence ID" value="MEZ0473496.1"/>
    <property type="molecule type" value="Genomic_DNA"/>
</dbReference>
<protein>
    <submittedName>
        <fullName evidence="2">MerC domain-containing protein</fullName>
    </submittedName>
</protein>
<keyword evidence="1" id="KW-0812">Transmembrane</keyword>
<feature type="transmembrane region" description="Helical" evidence="1">
    <location>
        <begin position="14"/>
        <end position="39"/>
    </location>
</feature>
<evidence type="ECO:0000256" key="1">
    <source>
        <dbReference type="SAM" id="Phobius"/>
    </source>
</evidence>
<evidence type="ECO:0000313" key="2">
    <source>
        <dbReference type="EMBL" id="MEZ0473496.1"/>
    </source>
</evidence>
<feature type="transmembrane region" description="Helical" evidence="1">
    <location>
        <begin position="51"/>
        <end position="70"/>
    </location>
</feature>
<keyword evidence="1" id="KW-0472">Membrane</keyword>
<feature type="transmembrane region" description="Helical" evidence="1">
    <location>
        <begin position="77"/>
        <end position="96"/>
    </location>
</feature>
<evidence type="ECO:0000313" key="3">
    <source>
        <dbReference type="Proteomes" id="UP001566331"/>
    </source>
</evidence>
<keyword evidence="1" id="KW-1133">Transmembrane helix</keyword>
<organism evidence="2 3">
    <name type="scientific">Luteimonas salinilitoris</name>
    <dbReference type="NCBI Taxonomy" id="3237697"/>
    <lineage>
        <taxon>Bacteria</taxon>
        <taxon>Pseudomonadati</taxon>
        <taxon>Pseudomonadota</taxon>
        <taxon>Gammaproteobacteria</taxon>
        <taxon>Lysobacterales</taxon>
        <taxon>Lysobacteraceae</taxon>
        <taxon>Luteimonas</taxon>
    </lineage>
</organism>